<evidence type="ECO:0000313" key="8">
    <source>
        <dbReference type="Proteomes" id="UP000626092"/>
    </source>
</evidence>
<evidence type="ECO:0000256" key="2">
    <source>
        <dbReference type="ARBA" id="ARBA00022523"/>
    </source>
</evidence>
<evidence type="ECO:0000256" key="5">
    <source>
        <dbReference type="ARBA" id="ARBA00023591"/>
    </source>
</evidence>
<evidence type="ECO:0000313" key="7">
    <source>
        <dbReference type="EMBL" id="KAF7132037.1"/>
    </source>
</evidence>
<accession>A0A834GEB5</accession>
<dbReference type="AlphaFoldDB" id="A0A834GEB5"/>
<organism evidence="7 8">
    <name type="scientific">Rhododendron simsii</name>
    <name type="common">Sims's rhododendron</name>
    <dbReference type="NCBI Taxonomy" id="118357"/>
    <lineage>
        <taxon>Eukaryota</taxon>
        <taxon>Viridiplantae</taxon>
        <taxon>Streptophyta</taxon>
        <taxon>Embryophyta</taxon>
        <taxon>Tracheophyta</taxon>
        <taxon>Spermatophyta</taxon>
        <taxon>Magnoliopsida</taxon>
        <taxon>eudicotyledons</taxon>
        <taxon>Gunneridae</taxon>
        <taxon>Pentapetalae</taxon>
        <taxon>asterids</taxon>
        <taxon>Ericales</taxon>
        <taxon>Ericaceae</taxon>
        <taxon>Ericoideae</taxon>
        <taxon>Rhodoreae</taxon>
        <taxon>Rhododendron</taxon>
    </lineage>
</organism>
<feature type="compositionally biased region" description="Polar residues" evidence="6">
    <location>
        <begin position="232"/>
        <end position="246"/>
    </location>
</feature>
<keyword evidence="8" id="KW-1185">Reference proteome</keyword>
<evidence type="ECO:0000256" key="3">
    <source>
        <dbReference type="ARBA" id="ARBA00022525"/>
    </source>
</evidence>
<feature type="region of interest" description="Disordered" evidence="6">
    <location>
        <begin position="267"/>
        <end position="288"/>
    </location>
</feature>
<feature type="region of interest" description="Disordered" evidence="6">
    <location>
        <begin position="224"/>
        <end position="252"/>
    </location>
</feature>
<evidence type="ECO:0000256" key="6">
    <source>
        <dbReference type="SAM" id="MobiDB-lite"/>
    </source>
</evidence>
<evidence type="ECO:0000256" key="4">
    <source>
        <dbReference type="ARBA" id="ARBA00022729"/>
    </source>
</evidence>
<sequence length="473" mass="51108">MPDAPVRVGENSARLCPGTCAYPFAVPDYIPAMNALNGDVGVDGMISVIGHEVVELATNLLVNVWEMDLQRTSDSESKEVEDIMPSLSSRALFCQPGSCHKKPIENEALQFGHGKVNTGRAEMCYREFGNWLSHRRKEPKFEPAENHLHILMPISGNNTSRSQAQEGSHNSIVLYCNPAEDGSTRIPSGLGNNQLLTLEEQHSESEATIQEHIIVDMASISSGENFHPGTFGESNSYPPAQSQALGSHQDDRRKEPKFVLAENLLSMQTPISGNDTSRSQGQEGSHNSIVPYFNPAEDGSTRILSWLGNNQLTPEEQHSESETTIQDHCIVDMPSISSGANFQAGTFGESNSYPPAQVVINYLAVPSDIGTQNPTADQYWLKISKILIPVSAGAVYNSSSMFAKVANTLAFIATLTAISLRPTRSRAIRISTKFGAIACAAGTLVAIGHDLPDDYRWASGVAFLIPAVAVAVA</sequence>
<keyword evidence="2" id="KW-0052">Apoplast</keyword>
<dbReference type="InterPro" id="IPR006766">
    <property type="entry name" value="EXORDIUM-like"/>
</dbReference>
<proteinExistence type="inferred from homology"/>
<evidence type="ECO:0000256" key="1">
    <source>
        <dbReference type="ARBA" id="ARBA00004271"/>
    </source>
</evidence>
<gene>
    <name evidence="7" type="ORF">RHSIM_Rhsim09G0118700</name>
</gene>
<reference evidence="7" key="1">
    <citation type="submission" date="2019-11" db="EMBL/GenBank/DDBJ databases">
        <authorList>
            <person name="Liu Y."/>
            <person name="Hou J."/>
            <person name="Li T.-Q."/>
            <person name="Guan C.-H."/>
            <person name="Wu X."/>
            <person name="Wu H.-Z."/>
            <person name="Ling F."/>
            <person name="Zhang R."/>
            <person name="Shi X.-G."/>
            <person name="Ren J.-P."/>
            <person name="Chen E.-F."/>
            <person name="Sun J.-M."/>
        </authorList>
    </citation>
    <scope>NUCLEOTIDE SEQUENCE</scope>
    <source>
        <strain evidence="7">Adult_tree_wgs_1</strain>
        <tissue evidence="7">Leaves</tissue>
    </source>
</reference>
<comment type="similarity">
    <text evidence="5">Belongs to the EXORDIUM family.</text>
</comment>
<name>A0A834GEB5_RHOSS</name>
<dbReference type="PANTHER" id="PTHR31279:SF7">
    <property type="entry name" value="PROTEIN EXORDIUM-LIKE 3"/>
    <property type="match status" value="1"/>
</dbReference>
<protein>
    <submittedName>
        <fullName evidence="7">Uncharacterized protein</fullName>
    </submittedName>
</protein>
<comment type="caution">
    <text evidence="7">The sequence shown here is derived from an EMBL/GenBank/DDBJ whole genome shotgun (WGS) entry which is preliminary data.</text>
</comment>
<comment type="subcellular location">
    <subcellularLocation>
        <location evidence="1">Secreted</location>
        <location evidence="1">Extracellular space</location>
        <location evidence="1">Apoplast</location>
    </subcellularLocation>
</comment>
<dbReference type="OrthoDB" id="2016249at2759"/>
<dbReference type="PANTHER" id="PTHR31279">
    <property type="entry name" value="PROTEIN EXORDIUM-LIKE 5"/>
    <property type="match status" value="1"/>
</dbReference>
<dbReference type="Pfam" id="PF04674">
    <property type="entry name" value="Phi_1"/>
    <property type="match status" value="1"/>
</dbReference>
<dbReference type="GO" id="GO:0048046">
    <property type="term" value="C:apoplast"/>
    <property type="evidence" value="ECO:0007669"/>
    <property type="project" value="UniProtKB-SubCell"/>
</dbReference>
<keyword evidence="4" id="KW-0732">Signal</keyword>
<dbReference type="EMBL" id="WJXA01000009">
    <property type="protein sequence ID" value="KAF7132037.1"/>
    <property type="molecule type" value="Genomic_DNA"/>
</dbReference>
<dbReference type="Proteomes" id="UP000626092">
    <property type="component" value="Unassembled WGS sequence"/>
</dbReference>
<keyword evidence="3" id="KW-0964">Secreted</keyword>